<organism evidence="3 4">
    <name type="scientific">Saxibacter everestensis</name>
    <dbReference type="NCBI Taxonomy" id="2909229"/>
    <lineage>
        <taxon>Bacteria</taxon>
        <taxon>Bacillati</taxon>
        <taxon>Actinomycetota</taxon>
        <taxon>Actinomycetes</taxon>
        <taxon>Micrococcales</taxon>
        <taxon>Brevibacteriaceae</taxon>
        <taxon>Saxibacter</taxon>
    </lineage>
</organism>
<evidence type="ECO:0000256" key="1">
    <source>
        <dbReference type="ARBA" id="ARBA00005254"/>
    </source>
</evidence>
<dbReference type="SUPFAM" id="SSF52096">
    <property type="entry name" value="ClpP/crotonase"/>
    <property type="match status" value="1"/>
</dbReference>
<dbReference type="Gene3D" id="1.10.12.10">
    <property type="entry name" value="Lyase 2-enoyl-coa Hydratase, Chain A, domain 2"/>
    <property type="match status" value="1"/>
</dbReference>
<protein>
    <submittedName>
        <fullName evidence="3">Enoyl-CoA hydratase-related protein</fullName>
    </submittedName>
</protein>
<sequence length="292" mass="31285">MHGDRVTLTDRLGGAISDTARHDAVSDTAGDAVRYETDGPVGRLTLNRPGQRNSFTDELLRSLLRAVERAVSDDTVRVLLLTGSGSAFSVGGDLNEFAAGKFRPEGVPITASVERLRRFMHASELLRRSDKVTIAAVNGACAGAGFSIAAACDIRVASTDAVFRTSFLDAGLSGDFGGTWLLTRLLGEARARELYLLNDKITAERAQNIGLVSWTEAPERFGVRVSVLAASLAGKAPIALQAIKRNFNDLPIDFADACDLEARRQIECAYTADAVEAARAFLQKRQPVYVGG</sequence>
<evidence type="ECO:0000313" key="3">
    <source>
        <dbReference type="EMBL" id="WGW11521.1"/>
    </source>
</evidence>
<reference evidence="3 4" key="1">
    <citation type="submission" date="2023-05" db="EMBL/GenBank/DDBJ databases">
        <title>Lithophilousrod everest ZFBP1038 complete genpme.</title>
        <authorList>
            <person name="Tian M."/>
        </authorList>
    </citation>
    <scope>NUCLEOTIDE SEQUENCE [LARGE SCALE GENOMIC DNA]</scope>
    <source>
        <strain evidence="3 4">ZFBP1038</strain>
    </source>
</reference>
<dbReference type="RefSeq" id="WP_349638311.1">
    <property type="nucleotide sequence ID" value="NZ_CP090958.1"/>
</dbReference>
<dbReference type="InterPro" id="IPR001753">
    <property type="entry name" value="Enoyl-CoA_hydra/iso"/>
</dbReference>
<gene>
    <name evidence="3" type="ORF">LWF01_15725</name>
</gene>
<dbReference type="Pfam" id="PF00378">
    <property type="entry name" value="ECH_1"/>
    <property type="match status" value="1"/>
</dbReference>
<dbReference type="CDD" id="cd06558">
    <property type="entry name" value="crotonase-like"/>
    <property type="match status" value="1"/>
</dbReference>
<comment type="similarity">
    <text evidence="1">Belongs to the enoyl-CoA hydratase/isomerase family.</text>
</comment>
<evidence type="ECO:0000256" key="2">
    <source>
        <dbReference type="ARBA" id="ARBA00023239"/>
    </source>
</evidence>
<dbReference type="EMBL" id="CP090958">
    <property type="protein sequence ID" value="WGW11521.1"/>
    <property type="molecule type" value="Genomic_DNA"/>
</dbReference>
<proteinExistence type="inferred from homology"/>
<dbReference type="PANTHER" id="PTHR11941">
    <property type="entry name" value="ENOYL-COA HYDRATASE-RELATED"/>
    <property type="match status" value="1"/>
</dbReference>
<keyword evidence="4" id="KW-1185">Reference proteome</keyword>
<dbReference type="InterPro" id="IPR014748">
    <property type="entry name" value="Enoyl-CoA_hydra_C"/>
</dbReference>
<dbReference type="PANTHER" id="PTHR11941:SF133">
    <property type="entry name" value="1,2-EPOXYPHENYLACETYL-COA ISOMERASE"/>
    <property type="match status" value="1"/>
</dbReference>
<accession>A0ABY8QSX6</accession>
<keyword evidence="2" id="KW-0456">Lyase</keyword>
<dbReference type="Proteomes" id="UP001209083">
    <property type="component" value="Chromosome"/>
</dbReference>
<evidence type="ECO:0000313" key="4">
    <source>
        <dbReference type="Proteomes" id="UP001209083"/>
    </source>
</evidence>
<dbReference type="InterPro" id="IPR029045">
    <property type="entry name" value="ClpP/crotonase-like_dom_sf"/>
</dbReference>
<dbReference type="Gene3D" id="3.90.226.10">
    <property type="entry name" value="2-enoyl-CoA Hydratase, Chain A, domain 1"/>
    <property type="match status" value="1"/>
</dbReference>
<name>A0ABY8QSX6_9MICO</name>